<evidence type="ECO:0000256" key="1">
    <source>
        <dbReference type="ARBA" id="ARBA00008007"/>
    </source>
</evidence>
<dbReference type="InterPro" id="IPR029057">
    <property type="entry name" value="PRTase-like"/>
</dbReference>
<dbReference type="InterPro" id="IPR044005">
    <property type="entry name" value="DZR_2"/>
</dbReference>
<proteinExistence type="inferred from homology"/>
<dbReference type="AlphaFoldDB" id="A0A3M0CEQ4"/>
<dbReference type="Gene3D" id="3.40.50.2020">
    <property type="match status" value="1"/>
</dbReference>
<evidence type="ECO:0000313" key="5">
    <source>
        <dbReference type="Proteomes" id="UP000271227"/>
    </source>
</evidence>
<dbReference type="PANTHER" id="PTHR47505:SF1">
    <property type="entry name" value="DNA UTILIZATION PROTEIN YHGH"/>
    <property type="match status" value="1"/>
</dbReference>
<reference evidence="4 5" key="1">
    <citation type="submission" date="2018-10" db="EMBL/GenBank/DDBJ databases">
        <title>Genomic Encyclopedia of Archaeal and Bacterial Type Strains, Phase II (KMG-II): from individual species to whole genera.</title>
        <authorList>
            <person name="Goeker M."/>
        </authorList>
    </citation>
    <scope>NUCLEOTIDE SEQUENCE [LARGE SCALE GENOMIC DNA]</scope>
    <source>
        <strain evidence="4 5">DSM 25217</strain>
    </source>
</reference>
<evidence type="ECO:0000313" key="4">
    <source>
        <dbReference type="EMBL" id="RMB01523.1"/>
    </source>
</evidence>
<accession>A0A3M0CEQ4</accession>
<feature type="domain" description="Double zinc ribbon" evidence="3">
    <location>
        <begin position="22"/>
        <end position="83"/>
    </location>
</feature>
<name>A0A3M0CEQ4_9PROT</name>
<feature type="domain" description="Phosphoribosyltransferase" evidence="2">
    <location>
        <begin position="199"/>
        <end position="255"/>
    </location>
</feature>
<sequence>MDLRAGNTGDQMLRMGNVVGRFLDFLLPPRCTACGVRVEGHGLYCADCWAGFDPIGTPACVRCGFPFPVDVAAGEDTLCMTCLARPPHYDWACAGAVYGGMVRGQILRLKYGRGQGGVALARLMAMALRPKLSSVTYPVRLVPVPLHYRRLRMRRFNQAHILARHLGHLTGVEVTPHLLMRRRSTPSQGQFGRKGRLRNVRGAFGVRPGALSHGLSGQCVILVDDVYTTGATVGECARVLRRSGAAQIGVVTAARVVEAAGVEGR</sequence>
<dbReference type="EMBL" id="REFR01000016">
    <property type="protein sequence ID" value="RMB01523.1"/>
    <property type="molecule type" value="Genomic_DNA"/>
</dbReference>
<keyword evidence="5" id="KW-1185">Reference proteome</keyword>
<gene>
    <name evidence="4" type="ORF">BXY39_3710</name>
</gene>
<evidence type="ECO:0000259" key="2">
    <source>
        <dbReference type="Pfam" id="PF00156"/>
    </source>
</evidence>
<organism evidence="4 5">
    <name type="scientific">Eilatimonas milleporae</name>
    <dbReference type="NCBI Taxonomy" id="911205"/>
    <lineage>
        <taxon>Bacteria</taxon>
        <taxon>Pseudomonadati</taxon>
        <taxon>Pseudomonadota</taxon>
        <taxon>Alphaproteobacteria</taxon>
        <taxon>Kordiimonadales</taxon>
        <taxon>Kordiimonadaceae</taxon>
        <taxon>Eilatimonas</taxon>
    </lineage>
</organism>
<dbReference type="Pfam" id="PF00156">
    <property type="entry name" value="Pribosyltran"/>
    <property type="match status" value="1"/>
</dbReference>
<dbReference type="CDD" id="cd06223">
    <property type="entry name" value="PRTases_typeI"/>
    <property type="match status" value="1"/>
</dbReference>
<dbReference type="InParanoid" id="A0A3M0CEQ4"/>
<comment type="similarity">
    <text evidence="1">Belongs to the ComF/GntX family.</text>
</comment>
<dbReference type="Proteomes" id="UP000271227">
    <property type="component" value="Unassembled WGS sequence"/>
</dbReference>
<comment type="caution">
    <text evidence="4">The sequence shown here is derived from an EMBL/GenBank/DDBJ whole genome shotgun (WGS) entry which is preliminary data.</text>
</comment>
<dbReference type="InterPro" id="IPR051910">
    <property type="entry name" value="ComF/GntX_DNA_util-trans"/>
</dbReference>
<dbReference type="Pfam" id="PF18912">
    <property type="entry name" value="DZR_2"/>
    <property type="match status" value="1"/>
</dbReference>
<dbReference type="FunCoup" id="A0A3M0CEQ4">
    <property type="interactions" value="274"/>
</dbReference>
<evidence type="ECO:0000259" key="3">
    <source>
        <dbReference type="Pfam" id="PF18912"/>
    </source>
</evidence>
<protein>
    <submittedName>
        <fullName evidence="4">ComF family protein</fullName>
    </submittedName>
</protein>
<dbReference type="PANTHER" id="PTHR47505">
    <property type="entry name" value="DNA UTILIZATION PROTEIN YHGH"/>
    <property type="match status" value="1"/>
</dbReference>
<dbReference type="SUPFAM" id="SSF53271">
    <property type="entry name" value="PRTase-like"/>
    <property type="match status" value="1"/>
</dbReference>
<dbReference type="InterPro" id="IPR000836">
    <property type="entry name" value="PRTase_dom"/>
</dbReference>